<dbReference type="InterPro" id="IPR022191">
    <property type="entry name" value="DUF3717"/>
</dbReference>
<dbReference type="Pfam" id="PF12512">
    <property type="entry name" value="DUF3717"/>
    <property type="match status" value="1"/>
</dbReference>
<name>A0A556AKC2_9BURK</name>
<dbReference type="EMBL" id="VLTJ01000028">
    <property type="protein sequence ID" value="TSH93339.1"/>
    <property type="molecule type" value="Genomic_DNA"/>
</dbReference>
<evidence type="ECO:0000313" key="2">
    <source>
        <dbReference type="Proteomes" id="UP000318405"/>
    </source>
</evidence>
<proteinExistence type="predicted"/>
<gene>
    <name evidence="1" type="ORF">FOZ76_13795</name>
</gene>
<dbReference type="RefSeq" id="WP_143948857.1">
    <property type="nucleotide sequence ID" value="NZ_BAABMB010000006.1"/>
</dbReference>
<keyword evidence="2" id="KW-1185">Reference proteome</keyword>
<evidence type="ECO:0000313" key="1">
    <source>
        <dbReference type="EMBL" id="TSH93339.1"/>
    </source>
</evidence>
<reference evidence="1 2" key="1">
    <citation type="submission" date="2019-07" db="EMBL/GenBank/DDBJ databases">
        <title>Qingshengfaniella alkalisoli gen. nov., sp. nov., isolated from saline soil.</title>
        <authorList>
            <person name="Xu L."/>
            <person name="Huang X.-X."/>
            <person name="Sun J.-Q."/>
        </authorList>
    </citation>
    <scope>NUCLEOTIDE SEQUENCE [LARGE SCALE GENOMIC DNA]</scope>
    <source>
        <strain evidence="1 2">DSM 27279</strain>
    </source>
</reference>
<organism evidence="1 2">
    <name type="scientific">Verticiella sediminum</name>
    <dbReference type="NCBI Taxonomy" id="1247510"/>
    <lineage>
        <taxon>Bacteria</taxon>
        <taxon>Pseudomonadati</taxon>
        <taxon>Pseudomonadota</taxon>
        <taxon>Betaproteobacteria</taxon>
        <taxon>Burkholderiales</taxon>
        <taxon>Alcaligenaceae</taxon>
        <taxon>Verticiella</taxon>
    </lineage>
</organism>
<protein>
    <submittedName>
        <fullName evidence="1">DUF3717 domain-containing protein</fullName>
    </submittedName>
</protein>
<dbReference type="Proteomes" id="UP000318405">
    <property type="component" value="Unassembled WGS sequence"/>
</dbReference>
<comment type="caution">
    <text evidence="1">The sequence shown here is derived from an EMBL/GenBank/DDBJ whole genome shotgun (WGS) entry which is preliminary data.</text>
</comment>
<accession>A0A556AKC2</accession>
<dbReference type="AlphaFoldDB" id="A0A556AKC2"/>
<sequence>MTIPITELERAINYWRSRRPSQGEERRLCPEAAALAEPYAALILHRRTEIAYEALTAAARAAFEAWRAEGDSPP</sequence>